<dbReference type="InterPro" id="IPR004827">
    <property type="entry name" value="bZIP"/>
</dbReference>
<keyword evidence="3" id="KW-0238">DNA-binding</keyword>
<dbReference type="Gene3D" id="1.20.5.170">
    <property type="match status" value="1"/>
</dbReference>
<gene>
    <name evidence="8" type="ORF">QYS62_011555</name>
</gene>
<reference evidence="8 9" key="1">
    <citation type="submission" date="2024-04" db="EMBL/GenBank/DDBJ databases">
        <title>Complete genome sequence of Fusarium acuminatum.</title>
        <authorList>
            <person name="Lan B."/>
        </authorList>
    </citation>
    <scope>NUCLEOTIDE SEQUENCE [LARGE SCALE GENOMIC DNA]</scope>
    <source>
        <strain evidence="8">1A</strain>
    </source>
</reference>
<keyword evidence="5" id="KW-0539">Nucleus</keyword>
<feature type="compositionally biased region" description="Basic residues" evidence="6">
    <location>
        <begin position="146"/>
        <end position="158"/>
    </location>
</feature>
<keyword evidence="9" id="KW-1185">Reference proteome</keyword>
<feature type="compositionally biased region" description="Basic residues" evidence="6">
    <location>
        <begin position="115"/>
        <end position="125"/>
    </location>
</feature>
<dbReference type="SUPFAM" id="SSF57959">
    <property type="entry name" value="Leucine zipper domain"/>
    <property type="match status" value="1"/>
</dbReference>
<sequence>MSAFVQSCSPPPGDFAFGSHPGAVATTPYLLIPPSDWMSTASSMSQNNMIYQQLPSQTSGSSFFEDVIDTCPVLEDLVFGSSYIALPSQPTEPKILGGNESPQNILPNIEVDKKSNRRPHNRRQSKVSSAISESRASRYTAESPKPRKRGRQPKKQTKGLKGSGQQDELTDDDDGGLPTDPRQRRMLERNRIVATKCRLRKRDEVSALASREKAMEDQNRSLSACFGSLTAELYYLKTELLKHTNCSCVLVQKYIAHKAQQSMDGFLACSSASDAHDVSLSPNYGSLSSASTADFLNIYSSEADGIPPTGTKLFQQGSRALEDRENVLGMSLEPFHTTPMPPDAMVAAHPLSDMPLVGCGPGVYDNRVPQEHQADEIGWEPSCSFDDSVTAIS</sequence>
<evidence type="ECO:0000256" key="1">
    <source>
        <dbReference type="ARBA" id="ARBA00004123"/>
    </source>
</evidence>
<dbReference type="PANTHER" id="PTHR19304">
    <property type="entry name" value="CYCLIC-AMP RESPONSE ELEMENT BINDING PROTEIN"/>
    <property type="match status" value="1"/>
</dbReference>
<dbReference type="CDD" id="cd14687">
    <property type="entry name" value="bZIP_ATF2"/>
    <property type="match status" value="1"/>
</dbReference>
<dbReference type="Pfam" id="PF00170">
    <property type="entry name" value="bZIP_1"/>
    <property type="match status" value="1"/>
</dbReference>
<keyword evidence="4" id="KW-0804">Transcription</keyword>
<evidence type="ECO:0000313" key="8">
    <source>
        <dbReference type="EMBL" id="WZH50311.1"/>
    </source>
</evidence>
<name>A0ABZ2XB36_9HYPO</name>
<dbReference type="InterPro" id="IPR002112">
    <property type="entry name" value="Leuzip_Jun"/>
</dbReference>
<comment type="subcellular location">
    <subcellularLocation>
        <location evidence="1">Nucleus</location>
    </subcellularLocation>
</comment>
<evidence type="ECO:0000259" key="7">
    <source>
        <dbReference type="PROSITE" id="PS50217"/>
    </source>
</evidence>
<feature type="region of interest" description="Disordered" evidence="6">
    <location>
        <begin position="94"/>
        <end position="189"/>
    </location>
</feature>
<dbReference type="EMBL" id="CP151267">
    <property type="protein sequence ID" value="WZH50311.1"/>
    <property type="molecule type" value="Genomic_DNA"/>
</dbReference>
<evidence type="ECO:0000256" key="5">
    <source>
        <dbReference type="ARBA" id="ARBA00023242"/>
    </source>
</evidence>
<accession>A0ABZ2XB36</accession>
<evidence type="ECO:0000256" key="3">
    <source>
        <dbReference type="ARBA" id="ARBA00023125"/>
    </source>
</evidence>
<dbReference type="Proteomes" id="UP001489902">
    <property type="component" value="Chromosome 8"/>
</dbReference>
<evidence type="ECO:0000256" key="2">
    <source>
        <dbReference type="ARBA" id="ARBA00023015"/>
    </source>
</evidence>
<evidence type="ECO:0000256" key="4">
    <source>
        <dbReference type="ARBA" id="ARBA00023163"/>
    </source>
</evidence>
<proteinExistence type="predicted"/>
<feature type="domain" description="BZIP" evidence="7">
    <location>
        <begin position="180"/>
        <end position="243"/>
    </location>
</feature>
<organism evidence="8 9">
    <name type="scientific">Fusarium acuminatum</name>
    <dbReference type="NCBI Taxonomy" id="5515"/>
    <lineage>
        <taxon>Eukaryota</taxon>
        <taxon>Fungi</taxon>
        <taxon>Dikarya</taxon>
        <taxon>Ascomycota</taxon>
        <taxon>Pezizomycotina</taxon>
        <taxon>Sordariomycetes</taxon>
        <taxon>Hypocreomycetidae</taxon>
        <taxon>Hypocreales</taxon>
        <taxon>Nectriaceae</taxon>
        <taxon>Fusarium</taxon>
        <taxon>Fusarium tricinctum species complex</taxon>
    </lineage>
</organism>
<dbReference type="PRINTS" id="PR00043">
    <property type="entry name" value="LEUZIPPRJUN"/>
</dbReference>
<dbReference type="InterPro" id="IPR051027">
    <property type="entry name" value="bZIP_transcription_factors"/>
</dbReference>
<dbReference type="PROSITE" id="PS50217">
    <property type="entry name" value="BZIP"/>
    <property type="match status" value="1"/>
</dbReference>
<evidence type="ECO:0000256" key="6">
    <source>
        <dbReference type="SAM" id="MobiDB-lite"/>
    </source>
</evidence>
<keyword evidence="2" id="KW-0805">Transcription regulation</keyword>
<protein>
    <recommendedName>
        <fullName evidence="7">BZIP domain-containing protein</fullName>
    </recommendedName>
</protein>
<evidence type="ECO:0000313" key="9">
    <source>
        <dbReference type="Proteomes" id="UP001489902"/>
    </source>
</evidence>
<dbReference type="InterPro" id="IPR046347">
    <property type="entry name" value="bZIP_sf"/>
</dbReference>
<dbReference type="SMART" id="SM00338">
    <property type="entry name" value="BRLZ"/>
    <property type="match status" value="1"/>
</dbReference>